<feature type="non-terminal residue" evidence="2">
    <location>
        <position position="52"/>
    </location>
</feature>
<keyword evidence="3" id="KW-1185">Reference proteome</keyword>
<organism evidence="2 3">
    <name type="scientific">Stylosanthes scabra</name>
    <dbReference type="NCBI Taxonomy" id="79078"/>
    <lineage>
        <taxon>Eukaryota</taxon>
        <taxon>Viridiplantae</taxon>
        <taxon>Streptophyta</taxon>
        <taxon>Embryophyta</taxon>
        <taxon>Tracheophyta</taxon>
        <taxon>Spermatophyta</taxon>
        <taxon>Magnoliopsida</taxon>
        <taxon>eudicotyledons</taxon>
        <taxon>Gunneridae</taxon>
        <taxon>Pentapetalae</taxon>
        <taxon>rosids</taxon>
        <taxon>fabids</taxon>
        <taxon>Fabales</taxon>
        <taxon>Fabaceae</taxon>
        <taxon>Papilionoideae</taxon>
        <taxon>50 kb inversion clade</taxon>
        <taxon>dalbergioids sensu lato</taxon>
        <taxon>Dalbergieae</taxon>
        <taxon>Pterocarpus clade</taxon>
        <taxon>Stylosanthes</taxon>
    </lineage>
</organism>
<proteinExistence type="predicted"/>
<comment type="caution">
    <text evidence="2">The sequence shown here is derived from an EMBL/GenBank/DDBJ whole genome shotgun (WGS) entry which is preliminary data.</text>
</comment>
<dbReference type="Proteomes" id="UP001341840">
    <property type="component" value="Unassembled WGS sequence"/>
</dbReference>
<sequence>MLRRRWGRKQPPVAKELPEEGASLTIQSRKIIPLALWRSPVQQTEKFNRCTV</sequence>
<evidence type="ECO:0000313" key="2">
    <source>
        <dbReference type="EMBL" id="MED6198993.1"/>
    </source>
</evidence>
<protein>
    <submittedName>
        <fullName evidence="2">Uncharacterized protein</fullName>
    </submittedName>
</protein>
<accession>A0ABU6XQ56</accession>
<dbReference type="EMBL" id="JASCZI010212286">
    <property type="protein sequence ID" value="MED6198993.1"/>
    <property type="molecule type" value="Genomic_DNA"/>
</dbReference>
<name>A0ABU6XQ56_9FABA</name>
<reference evidence="2 3" key="1">
    <citation type="journal article" date="2023" name="Plants (Basel)">
        <title>Bridging the Gap: Combining Genomics and Transcriptomics Approaches to Understand Stylosanthes scabra, an Orphan Legume from the Brazilian Caatinga.</title>
        <authorList>
            <person name="Ferreira-Neto J.R.C."/>
            <person name="da Silva M.D."/>
            <person name="Binneck E."/>
            <person name="de Melo N.F."/>
            <person name="da Silva R.H."/>
            <person name="de Melo A.L.T.M."/>
            <person name="Pandolfi V."/>
            <person name="Bustamante F.O."/>
            <person name="Brasileiro-Vidal A.C."/>
            <person name="Benko-Iseppon A.M."/>
        </authorList>
    </citation>
    <scope>NUCLEOTIDE SEQUENCE [LARGE SCALE GENOMIC DNA]</scope>
    <source>
        <tissue evidence="2">Leaves</tissue>
    </source>
</reference>
<gene>
    <name evidence="2" type="ORF">PIB30_071825</name>
</gene>
<evidence type="ECO:0000256" key="1">
    <source>
        <dbReference type="SAM" id="MobiDB-lite"/>
    </source>
</evidence>
<feature type="region of interest" description="Disordered" evidence="1">
    <location>
        <begin position="1"/>
        <end position="20"/>
    </location>
</feature>
<evidence type="ECO:0000313" key="3">
    <source>
        <dbReference type="Proteomes" id="UP001341840"/>
    </source>
</evidence>